<keyword evidence="8" id="KW-1185">Reference proteome</keyword>
<dbReference type="Pfam" id="PF25980">
    <property type="entry name" value="NERD_plant"/>
    <property type="match status" value="1"/>
</dbReference>
<accession>A0ABD1ABZ8</accession>
<evidence type="ECO:0000313" key="7">
    <source>
        <dbReference type="EMBL" id="KAL1204023.1"/>
    </source>
</evidence>
<dbReference type="Gene3D" id="3.90.70.200">
    <property type="entry name" value="Plus-3 domain"/>
    <property type="match status" value="1"/>
</dbReference>
<evidence type="ECO:0000256" key="3">
    <source>
        <dbReference type="ARBA" id="ARBA00022833"/>
    </source>
</evidence>
<reference evidence="7 8" key="1">
    <citation type="submission" date="2024-04" db="EMBL/GenBank/DDBJ databases">
        <title>Genome assembly C_amara_ONT_v2.</title>
        <authorList>
            <person name="Yant L."/>
            <person name="Moore C."/>
            <person name="Slenker M."/>
        </authorList>
    </citation>
    <scope>NUCLEOTIDE SEQUENCE [LARGE SCALE GENOMIC DNA]</scope>
    <source>
        <tissue evidence="7">Leaf</tissue>
    </source>
</reference>
<evidence type="ECO:0000256" key="4">
    <source>
        <dbReference type="SAM" id="MobiDB-lite"/>
    </source>
</evidence>
<gene>
    <name evidence="7" type="ORF">V5N11_011865</name>
</gene>
<feature type="domain" description="DM2" evidence="6">
    <location>
        <begin position="225"/>
        <end position="308"/>
    </location>
</feature>
<dbReference type="PROSITE" id="PS51360">
    <property type="entry name" value="PLUS3"/>
    <property type="match status" value="1"/>
</dbReference>
<dbReference type="EMBL" id="JBANAX010000547">
    <property type="protein sequence ID" value="KAL1204023.1"/>
    <property type="molecule type" value="Genomic_DNA"/>
</dbReference>
<dbReference type="InterPro" id="IPR011011">
    <property type="entry name" value="Znf_FYVE_PHD"/>
</dbReference>
<dbReference type="SMART" id="SM00249">
    <property type="entry name" value="PHD"/>
    <property type="match status" value="1"/>
</dbReference>
<evidence type="ECO:0000256" key="2">
    <source>
        <dbReference type="ARBA" id="ARBA00022771"/>
    </source>
</evidence>
<protein>
    <recommendedName>
        <fullName evidence="9">Plus3 domain-containing protein</fullName>
    </recommendedName>
</protein>
<dbReference type="InterPro" id="IPR001965">
    <property type="entry name" value="Znf_PHD"/>
</dbReference>
<dbReference type="Gene3D" id="1.10.245.10">
    <property type="entry name" value="SWIB/MDM2 domain"/>
    <property type="match status" value="1"/>
</dbReference>
<dbReference type="SUPFAM" id="SSF47592">
    <property type="entry name" value="SWIB/MDM2 domain"/>
    <property type="match status" value="1"/>
</dbReference>
<dbReference type="InterPro" id="IPR045894">
    <property type="entry name" value="At5g08430-like"/>
</dbReference>
<keyword evidence="1" id="KW-0479">Metal-binding</keyword>
<evidence type="ECO:0000256" key="1">
    <source>
        <dbReference type="ARBA" id="ARBA00022723"/>
    </source>
</evidence>
<organism evidence="7 8">
    <name type="scientific">Cardamine amara subsp. amara</name>
    <dbReference type="NCBI Taxonomy" id="228776"/>
    <lineage>
        <taxon>Eukaryota</taxon>
        <taxon>Viridiplantae</taxon>
        <taxon>Streptophyta</taxon>
        <taxon>Embryophyta</taxon>
        <taxon>Tracheophyta</taxon>
        <taxon>Spermatophyta</taxon>
        <taxon>Magnoliopsida</taxon>
        <taxon>eudicotyledons</taxon>
        <taxon>Gunneridae</taxon>
        <taxon>Pentapetalae</taxon>
        <taxon>rosids</taxon>
        <taxon>malvids</taxon>
        <taxon>Brassicales</taxon>
        <taxon>Brassicaceae</taxon>
        <taxon>Cardamineae</taxon>
        <taxon>Cardamine</taxon>
    </lineage>
</organism>
<keyword evidence="3" id="KW-0862">Zinc</keyword>
<dbReference type="InterPro" id="IPR055198">
    <property type="entry name" value="NSD_PHD"/>
</dbReference>
<dbReference type="Proteomes" id="UP001558713">
    <property type="component" value="Unassembled WGS sequence"/>
</dbReference>
<dbReference type="SUPFAM" id="SSF57903">
    <property type="entry name" value="FYVE/PHD zinc finger"/>
    <property type="match status" value="1"/>
</dbReference>
<dbReference type="CDD" id="cd15568">
    <property type="entry name" value="PHD5_NSD"/>
    <property type="match status" value="1"/>
</dbReference>
<dbReference type="InterPro" id="IPR017907">
    <property type="entry name" value="Znf_RING_CS"/>
</dbReference>
<dbReference type="PROSITE" id="PS51925">
    <property type="entry name" value="SWIB_MDM2"/>
    <property type="match status" value="1"/>
</dbReference>
<evidence type="ECO:0000259" key="5">
    <source>
        <dbReference type="PROSITE" id="PS51360"/>
    </source>
</evidence>
<sequence>MTRDMNAAEVVELDDEAEEKECDDWCFVCKDGGELMLCDYKDCPKVYHERCIDKGIAKMDGDSLICMWHKCYLCKKGAKLQCLCCSHAVCQGCVTHAEFIRVKGNKGLCNECQELVFALEEIREYDAAGDKIDLADRDTVECLFLEYWTIIKTQEDLTFDDVRAARSQKKDVKSSYNGYAKFSLRDLHTSRKGIKMENDDDPEFSPSDDEVEVVEGSKTLSKTKGIKFIGWGSKPLIDFLTSIGEETKEALSQEYVESVIRKYIRRKNLYDQEKKKKINCDEQLHSIFRKKAVNINRIHNLLNAHFKENFDQWEDMRRLALGFGDNDSEQCKKQKTERSAEETLEKEVKPEMQATGLAMINADNIKHVYLRKSLIEEFLKQNESIGDKVVGCFVKVKNHSMDSIAFQILQVTGIKTADNQSEGVLLYVAGRESGVSITRLEDSDIKEEEITHLKEKVMNGLLRQPTVVEMEQKAKALHEEITTHWIKRQLSVLQRRISFTNEKGYRRELEEYLDQRELLEKPSEQERLLRQVPKIMEEFVEVKKEQAGAGSSGGGPSQEDVIDIED</sequence>
<dbReference type="InterPro" id="IPR019786">
    <property type="entry name" value="Zinc_finger_PHD-type_CS"/>
</dbReference>
<dbReference type="InterPro" id="IPR058668">
    <property type="entry name" value="NERD_dom"/>
</dbReference>
<dbReference type="PANTHER" id="PTHR46851">
    <property type="entry name" value="OS01G0884500 PROTEIN"/>
    <property type="match status" value="1"/>
</dbReference>
<feature type="region of interest" description="Disordered" evidence="4">
    <location>
        <begin position="543"/>
        <end position="566"/>
    </location>
</feature>
<dbReference type="SMART" id="SM00719">
    <property type="entry name" value="Plus3"/>
    <property type="match status" value="1"/>
</dbReference>
<dbReference type="InterPro" id="IPR013083">
    <property type="entry name" value="Znf_RING/FYVE/PHD"/>
</dbReference>
<comment type="caution">
    <text evidence="7">The sequence shown here is derived from an EMBL/GenBank/DDBJ whole genome shotgun (WGS) entry which is preliminary data.</text>
</comment>
<feature type="domain" description="Plus3" evidence="5">
    <location>
        <begin position="359"/>
        <end position="482"/>
    </location>
</feature>
<dbReference type="AlphaFoldDB" id="A0ABD1ABZ8"/>
<dbReference type="Pfam" id="PF22908">
    <property type="entry name" value="PHD_NSD"/>
    <property type="match status" value="1"/>
</dbReference>
<dbReference type="Pfam" id="PF03126">
    <property type="entry name" value="Plus-3"/>
    <property type="match status" value="1"/>
</dbReference>
<dbReference type="InterPro" id="IPR003121">
    <property type="entry name" value="SWIB_MDM2_domain"/>
</dbReference>
<evidence type="ECO:0000259" key="6">
    <source>
        <dbReference type="PROSITE" id="PS51925"/>
    </source>
</evidence>
<dbReference type="Pfam" id="PF02201">
    <property type="entry name" value="SWIB"/>
    <property type="match status" value="1"/>
</dbReference>
<evidence type="ECO:0008006" key="9">
    <source>
        <dbReference type="Google" id="ProtNLM"/>
    </source>
</evidence>
<dbReference type="InterPro" id="IPR036885">
    <property type="entry name" value="SWIB_MDM2_dom_sf"/>
</dbReference>
<dbReference type="Gene3D" id="3.30.40.10">
    <property type="entry name" value="Zinc/RING finger domain, C3HC4 (zinc finger)"/>
    <property type="match status" value="1"/>
</dbReference>
<dbReference type="PROSITE" id="PS01359">
    <property type="entry name" value="ZF_PHD_1"/>
    <property type="match status" value="1"/>
</dbReference>
<proteinExistence type="predicted"/>
<dbReference type="PROSITE" id="PS00518">
    <property type="entry name" value="ZF_RING_1"/>
    <property type="match status" value="1"/>
</dbReference>
<dbReference type="SUPFAM" id="SSF159042">
    <property type="entry name" value="Plus3-like"/>
    <property type="match status" value="1"/>
</dbReference>
<dbReference type="InterPro" id="IPR036128">
    <property type="entry name" value="Plus3-like_sf"/>
</dbReference>
<dbReference type="PANTHER" id="PTHR46851:SF22">
    <property type="entry name" value="ZINC ION BINDING _ DNA BINDING PROTEIN"/>
    <property type="match status" value="1"/>
</dbReference>
<dbReference type="CDD" id="cd10567">
    <property type="entry name" value="SWIB-MDM2_like"/>
    <property type="match status" value="1"/>
</dbReference>
<keyword evidence="2" id="KW-0863">Zinc-finger</keyword>
<name>A0ABD1ABZ8_CARAN</name>
<dbReference type="InterPro" id="IPR004343">
    <property type="entry name" value="Plus-3_dom"/>
</dbReference>
<dbReference type="GO" id="GO:0008270">
    <property type="term" value="F:zinc ion binding"/>
    <property type="evidence" value="ECO:0007669"/>
    <property type="project" value="UniProtKB-KW"/>
</dbReference>
<evidence type="ECO:0000313" key="8">
    <source>
        <dbReference type="Proteomes" id="UP001558713"/>
    </source>
</evidence>